<feature type="transmembrane region" description="Helical" evidence="1">
    <location>
        <begin position="12"/>
        <end position="39"/>
    </location>
</feature>
<evidence type="ECO:0000313" key="2">
    <source>
        <dbReference type="EMBL" id="AUB31541.1"/>
    </source>
</evidence>
<keyword evidence="1" id="KW-1133">Transmembrane helix</keyword>
<evidence type="ECO:0000256" key="1">
    <source>
        <dbReference type="SAM" id="Phobius"/>
    </source>
</evidence>
<proteinExistence type="predicted"/>
<name>A0A2K8SDK5_9MOLU</name>
<evidence type="ECO:0000313" key="3">
    <source>
        <dbReference type="Proteomes" id="UP000231823"/>
    </source>
</evidence>
<keyword evidence="1" id="KW-0812">Transmembrane</keyword>
<organism evidence="2 3">
    <name type="scientific">Spiroplasma floricola 23-6</name>
    <dbReference type="NCBI Taxonomy" id="1336749"/>
    <lineage>
        <taxon>Bacteria</taxon>
        <taxon>Bacillati</taxon>
        <taxon>Mycoplasmatota</taxon>
        <taxon>Mollicutes</taxon>
        <taxon>Entomoplasmatales</taxon>
        <taxon>Spiroplasmataceae</taxon>
        <taxon>Spiroplasma</taxon>
    </lineage>
</organism>
<reference evidence="2 3" key="1">
    <citation type="submission" date="2017-12" db="EMBL/GenBank/DDBJ databases">
        <title>Complete genome sequence of Spiroplasma floricola 23-6 (ATCC 29989).</title>
        <authorList>
            <person name="Tsai Y.-M."/>
            <person name="Wu P.-S."/>
            <person name="Lo W.-S."/>
            <person name="Kuo C.-H."/>
        </authorList>
    </citation>
    <scope>NUCLEOTIDE SEQUENCE [LARGE SCALE GENOMIC DNA]</scope>
    <source>
        <strain evidence="2 3">23-6</strain>
    </source>
</reference>
<feature type="transmembrane region" description="Helical" evidence="1">
    <location>
        <begin position="169"/>
        <end position="187"/>
    </location>
</feature>
<keyword evidence="3" id="KW-1185">Reference proteome</keyword>
<accession>A0A2K8SDK5</accession>
<dbReference type="RefSeq" id="WP_169919184.1">
    <property type="nucleotide sequence ID" value="NZ_CP025057.1"/>
</dbReference>
<feature type="transmembrane region" description="Helical" evidence="1">
    <location>
        <begin position="59"/>
        <end position="81"/>
    </location>
</feature>
<evidence type="ECO:0008006" key="4">
    <source>
        <dbReference type="Google" id="ProtNLM"/>
    </source>
</evidence>
<feature type="transmembrane region" description="Helical" evidence="1">
    <location>
        <begin position="131"/>
        <end position="153"/>
    </location>
</feature>
<dbReference type="AlphaFoldDB" id="A0A2K8SDK5"/>
<feature type="transmembrane region" description="Helical" evidence="1">
    <location>
        <begin position="218"/>
        <end position="243"/>
    </location>
</feature>
<keyword evidence="1" id="KW-0472">Membrane</keyword>
<protein>
    <recommendedName>
        <fullName evidence="4">Pr6Pr family membrane protein</fullName>
    </recommendedName>
</protein>
<feature type="transmembrane region" description="Helical" evidence="1">
    <location>
        <begin position="102"/>
        <end position="119"/>
    </location>
</feature>
<dbReference type="KEGG" id="sfz:SFLOR_v1c04890"/>
<gene>
    <name evidence="2" type="ORF">SFLOR_v1c04890</name>
</gene>
<dbReference type="Proteomes" id="UP000231823">
    <property type="component" value="Chromosome"/>
</dbReference>
<sequence>MKNKVWYKNWLWYSHLVLAVVFLSFLIWGLYLCAFKEFWYIDEWSSNRYSLKYFTNFDVLMSFFSVQVNIMTIVWLIFYVLNFNKRNYGVTSTRFRMTIMNLNLIVFIIFWVGIIYFFSIDPNELSRYTKGQIACTIVTHFIAPLTLIALYWFTMGEQKYNYLDLWKKWDLHITILYSFLYMIYVYVRGTMYEKDYFFAPAWPYPFLNFNNLFVGNSVVGYMLLLCVIFIIWIVAHHSLLIFINNLAYKNRNKNKTSNKISKTQVVKHE</sequence>
<dbReference type="EMBL" id="CP025057">
    <property type="protein sequence ID" value="AUB31541.1"/>
    <property type="molecule type" value="Genomic_DNA"/>
</dbReference>